<dbReference type="OrthoDB" id="3542292at2759"/>
<dbReference type="Gene3D" id="3.40.50.300">
    <property type="entry name" value="P-loop containing nucleotide triphosphate hydrolases"/>
    <property type="match status" value="1"/>
</dbReference>
<organism evidence="4 5">
    <name type="scientific">Rhizoctonia solani</name>
    <dbReference type="NCBI Taxonomy" id="456999"/>
    <lineage>
        <taxon>Eukaryota</taxon>
        <taxon>Fungi</taxon>
        <taxon>Dikarya</taxon>
        <taxon>Basidiomycota</taxon>
        <taxon>Agaricomycotina</taxon>
        <taxon>Agaricomycetes</taxon>
        <taxon>Cantharellales</taxon>
        <taxon>Ceratobasidiaceae</taxon>
        <taxon>Rhizoctonia</taxon>
    </lineage>
</organism>
<keyword evidence="1" id="KW-0677">Repeat</keyword>
<comment type="caution">
    <text evidence="4">The sequence shown here is derived from an EMBL/GenBank/DDBJ whole genome shotgun (WGS) entry which is preliminary data.</text>
</comment>
<accession>A0A8H3AHW2</accession>
<proteinExistence type="predicted"/>
<feature type="compositionally biased region" description="Basic residues" evidence="2">
    <location>
        <begin position="1"/>
        <end position="12"/>
    </location>
</feature>
<feature type="domain" description="NACHT" evidence="3">
    <location>
        <begin position="307"/>
        <end position="452"/>
    </location>
</feature>
<feature type="compositionally biased region" description="Low complexity" evidence="2">
    <location>
        <begin position="59"/>
        <end position="72"/>
    </location>
</feature>
<feature type="compositionally biased region" description="Polar residues" evidence="2">
    <location>
        <begin position="35"/>
        <end position="55"/>
    </location>
</feature>
<dbReference type="InterPro" id="IPR007111">
    <property type="entry name" value="NACHT_NTPase"/>
</dbReference>
<dbReference type="EMBL" id="CAJMXA010000228">
    <property type="protein sequence ID" value="CAE6422198.1"/>
    <property type="molecule type" value="Genomic_DNA"/>
</dbReference>
<dbReference type="AlphaFoldDB" id="A0A8H3AHW2"/>
<protein>
    <recommendedName>
        <fullName evidence="3">NACHT domain-containing protein</fullName>
    </recommendedName>
</protein>
<dbReference type="SUPFAM" id="SSF52540">
    <property type="entry name" value="P-loop containing nucleoside triphosphate hydrolases"/>
    <property type="match status" value="1"/>
</dbReference>
<dbReference type="InterPro" id="IPR056884">
    <property type="entry name" value="NPHP3-like_N"/>
</dbReference>
<dbReference type="Proteomes" id="UP000663853">
    <property type="component" value="Unassembled WGS sequence"/>
</dbReference>
<gene>
    <name evidence="4" type="ORF">RDB_LOCUS13916</name>
</gene>
<evidence type="ECO:0000259" key="3">
    <source>
        <dbReference type="PROSITE" id="PS50837"/>
    </source>
</evidence>
<evidence type="ECO:0000256" key="1">
    <source>
        <dbReference type="ARBA" id="ARBA00022737"/>
    </source>
</evidence>
<feature type="region of interest" description="Disordered" evidence="2">
    <location>
        <begin position="1"/>
        <end position="112"/>
    </location>
</feature>
<name>A0A8H3AHW2_9AGAM</name>
<dbReference type="PANTHER" id="PTHR10039">
    <property type="entry name" value="AMELOGENIN"/>
    <property type="match status" value="1"/>
</dbReference>
<evidence type="ECO:0000256" key="2">
    <source>
        <dbReference type="SAM" id="MobiDB-lite"/>
    </source>
</evidence>
<reference evidence="4" key="1">
    <citation type="submission" date="2021-01" db="EMBL/GenBank/DDBJ databases">
        <authorList>
            <person name="Kaushik A."/>
        </authorList>
    </citation>
    <scope>NUCLEOTIDE SEQUENCE</scope>
    <source>
        <strain evidence="4">AG6-10EEA</strain>
    </source>
</reference>
<dbReference type="Pfam" id="PF24883">
    <property type="entry name" value="NPHP3_N"/>
    <property type="match status" value="1"/>
</dbReference>
<evidence type="ECO:0000313" key="4">
    <source>
        <dbReference type="EMBL" id="CAE6422198.1"/>
    </source>
</evidence>
<evidence type="ECO:0000313" key="5">
    <source>
        <dbReference type="Proteomes" id="UP000663853"/>
    </source>
</evidence>
<dbReference type="PROSITE" id="PS50837">
    <property type="entry name" value="NACHT"/>
    <property type="match status" value="1"/>
</dbReference>
<sequence length="643" mass="70447">MLPRFKPKRKRTNPTTTGDQLHPGEWEGGKRARSLSRSGSPTASGASTLGTSNPNHFIRSAPSSRSPSPNRATPHTLASDATTATEIPSVATPRITLNREADGATSGQSSARKAWTGLEHALQALRITTKGCPPLRSVAEDLTSCLSIFETAAKTRKDYEDLATGLKAMVELLAQHLNNAASESITNTITGISERIRREIESIGVQQSCGGLRRVLGPGGDEEDLIRRYRRIGQLFCQLQGEASLNAWNIANEHFADTQLGKLRPATLAKYDSELSLEVNRRSCTKNTRTKILETCIAWSENPGAEKIYWMNGMAGTGKTTIAYSLCAELEVRKQLAASFFCTVTSSECREAKRIVPTIAYQLARRSTPFRSTLCKVIKEDPDIGSGSIFSQFERLLQNPLMEASAKMPDNLVVVIDALDECRDPHIVELFLGLLFSVASKLPAKFFVTSRPEPAIRKKMMTESDRLRSILYLHEIEQSLVQADIGLYLKEELAPISPAGTDIDKLATQAGKLFIYAATAVRYIRPPGKSVDSKGRLAIILAVNAKSKERMSGIDALYSVILTGAIEDDELEPEEKQRIRLALWTSICVCEPVLISTLAAVSSIGSEEKTMAALEPLSELRHAANLEFDPAYLPVRFAIRLST</sequence>
<dbReference type="InterPro" id="IPR027417">
    <property type="entry name" value="P-loop_NTPase"/>
</dbReference>